<dbReference type="PANTHER" id="PTHR24148:SF64">
    <property type="entry name" value="HETEROKARYON INCOMPATIBILITY DOMAIN-CONTAINING PROTEIN"/>
    <property type="match status" value="1"/>
</dbReference>
<keyword evidence="2" id="KW-1185">Reference proteome</keyword>
<dbReference type="HOGENOM" id="CLU_1053709_0_0_1"/>
<reference evidence="1 2" key="1">
    <citation type="journal article" date="2013" name="PLoS Genet.">
        <title>Comparative genome structure, secondary metabolite, and effector coding capacity across Cochliobolus pathogens.</title>
        <authorList>
            <person name="Condon B.J."/>
            <person name="Leng Y."/>
            <person name="Wu D."/>
            <person name="Bushley K.E."/>
            <person name="Ohm R.A."/>
            <person name="Otillar R."/>
            <person name="Martin J."/>
            <person name="Schackwitz W."/>
            <person name="Grimwood J."/>
            <person name="MohdZainudin N."/>
            <person name="Xue C."/>
            <person name="Wang R."/>
            <person name="Manning V.A."/>
            <person name="Dhillon B."/>
            <person name="Tu Z.J."/>
            <person name="Steffenson B.J."/>
            <person name="Salamov A."/>
            <person name="Sun H."/>
            <person name="Lowry S."/>
            <person name="LaButti K."/>
            <person name="Han J."/>
            <person name="Copeland A."/>
            <person name="Lindquist E."/>
            <person name="Barry K."/>
            <person name="Schmutz J."/>
            <person name="Baker S.E."/>
            <person name="Ciuffetti L.M."/>
            <person name="Grigoriev I.V."/>
            <person name="Zhong S."/>
            <person name="Turgeon B.G."/>
        </authorList>
    </citation>
    <scope>NUCLEOTIDE SEQUENCE [LARGE SCALE GENOMIC DNA]</scope>
    <source>
        <strain evidence="1 2">FI3</strain>
    </source>
</reference>
<evidence type="ECO:0008006" key="3">
    <source>
        <dbReference type="Google" id="ProtNLM"/>
    </source>
</evidence>
<evidence type="ECO:0000313" key="1">
    <source>
        <dbReference type="EMBL" id="EUN33009.1"/>
    </source>
</evidence>
<name>W7F1J3_BIPV3</name>
<dbReference type="AlphaFoldDB" id="W7F1J3"/>
<dbReference type="RefSeq" id="XP_014562474.1">
    <property type="nucleotide sequence ID" value="XM_014706988.1"/>
</dbReference>
<protein>
    <recommendedName>
        <fullName evidence="3">Heterokaryon incompatibility domain-containing protein</fullName>
    </recommendedName>
</protein>
<gene>
    <name evidence="1" type="ORF">COCVIDRAFT_10967</name>
</gene>
<accession>W7F1J3</accession>
<dbReference type="InterPro" id="IPR052895">
    <property type="entry name" value="HetReg/Transcr_Mod"/>
</dbReference>
<organism evidence="1 2">
    <name type="scientific">Bipolaris victoriae (strain FI3)</name>
    <name type="common">Victoria blight of oats agent</name>
    <name type="synonym">Cochliobolus victoriae</name>
    <dbReference type="NCBI Taxonomy" id="930091"/>
    <lineage>
        <taxon>Eukaryota</taxon>
        <taxon>Fungi</taxon>
        <taxon>Dikarya</taxon>
        <taxon>Ascomycota</taxon>
        <taxon>Pezizomycotina</taxon>
        <taxon>Dothideomycetes</taxon>
        <taxon>Pleosporomycetidae</taxon>
        <taxon>Pleosporales</taxon>
        <taxon>Pleosporineae</taxon>
        <taxon>Pleosporaceae</taxon>
        <taxon>Bipolaris</taxon>
    </lineage>
</organism>
<proteinExistence type="predicted"/>
<dbReference type="Proteomes" id="UP000054337">
    <property type="component" value="Unassembled WGS sequence"/>
</dbReference>
<dbReference type="PANTHER" id="PTHR24148">
    <property type="entry name" value="ANKYRIN REPEAT DOMAIN-CONTAINING PROTEIN 39 HOMOLOG-RELATED"/>
    <property type="match status" value="1"/>
</dbReference>
<dbReference type="EMBL" id="KI968691">
    <property type="protein sequence ID" value="EUN33009.1"/>
    <property type="molecule type" value="Genomic_DNA"/>
</dbReference>
<evidence type="ECO:0000313" key="2">
    <source>
        <dbReference type="Proteomes" id="UP000054337"/>
    </source>
</evidence>
<sequence>MTKAENYCGSIKSVSINRISVITWIGSLDSSDVCSTAARDFSTSFSPEALVPILCNPYFTRLWIVQEILLAPFVRVLVEGGGWLLWSDMQGALTHMSKDDMQQLQAARSVAASLLSAQFKDNIRPRDLIDLFRDFHTCGCEDPRDKVFGLMGLTYPRINFPEIPLNIQVDYSRSVYDTFFEVVVKVPHKYGLHLLPEPRHVGPMDEEAWKGDMRARTDAILRATTKELLEVLLDLGISMGLNKVTVQKLYSATPVIPAQKDSIK</sequence>
<dbReference type="GeneID" id="26249618"/>